<gene>
    <name evidence="1" type="ORF">SAMN00777080_0433</name>
</gene>
<dbReference type="Proteomes" id="UP000192333">
    <property type="component" value="Chromosome I"/>
</dbReference>
<name>A0A1W2GZ48_9BACT</name>
<dbReference type="EMBL" id="LT838813">
    <property type="protein sequence ID" value="SMD41899.1"/>
    <property type="molecule type" value="Genomic_DNA"/>
</dbReference>
<keyword evidence="2" id="KW-1185">Reference proteome</keyword>
<proteinExistence type="predicted"/>
<evidence type="ECO:0000313" key="1">
    <source>
        <dbReference type="EMBL" id="SMD41899.1"/>
    </source>
</evidence>
<sequence length="40" mass="4775">MRFSYITPKISFLFGWILKGLLRESILMNRDAANKRKVFI</sequence>
<evidence type="ECO:0000313" key="2">
    <source>
        <dbReference type="Proteomes" id="UP000192333"/>
    </source>
</evidence>
<dbReference type="AlphaFoldDB" id="A0A1W2GZ48"/>
<protein>
    <submittedName>
        <fullName evidence="1">Uncharacterized protein</fullName>
    </submittedName>
</protein>
<accession>A0A1W2GZ48</accession>
<organism evidence="1 2">
    <name type="scientific">Aquiflexum balticum DSM 16537</name>
    <dbReference type="NCBI Taxonomy" id="758820"/>
    <lineage>
        <taxon>Bacteria</taxon>
        <taxon>Pseudomonadati</taxon>
        <taxon>Bacteroidota</taxon>
        <taxon>Cytophagia</taxon>
        <taxon>Cytophagales</taxon>
        <taxon>Cyclobacteriaceae</taxon>
        <taxon>Aquiflexum</taxon>
    </lineage>
</organism>
<reference evidence="2" key="1">
    <citation type="submission" date="2017-04" db="EMBL/GenBank/DDBJ databases">
        <authorList>
            <person name="Varghese N."/>
            <person name="Submissions S."/>
        </authorList>
    </citation>
    <scope>NUCLEOTIDE SEQUENCE [LARGE SCALE GENOMIC DNA]</scope>
    <source>
        <strain evidence="2">DSM 16537</strain>
    </source>
</reference>